<feature type="domain" description="Ribosomal RNA small subunit methyltransferase E methyltransferase" evidence="11">
    <location>
        <begin position="73"/>
        <end position="231"/>
    </location>
</feature>
<dbReference type="CDD" id="cd18084">
    <property type="entry name" value="RsmE-like"/>
    <property type="match status" value="1"/>
</dbReference>
<name>A0A927F6U8_9BACT</name>
<dbReference type="GO" id="GO:0005737">
    <property type="term" value="C:cytoplasm"/>
    <property type="evidence" value="ECO:0007669"/>
    <property type="project" value="UniProtKB-SubCell"/>
</dbReference>
<gene>
    <name evidence="12" type="ORF">IEN85_01930</name>
</gene>
<dbReference type="EC" id="2.1.1.193" evidence="10"/>
<dbReference type="Gene3D" id="3.40.1280.10">
    <property type="match status" value="1"/>
</dbReference>
<evidence type="ECO:0000259" key="11">
    <source>
        <dbReference type="Pfam" id="PF04452"/>
    </source>
</evidence>
<dbReference type="GO" id="GO:0070475">
    <property type="term" value="P:rRNA base methylation"/>
    <property type="evidence" value="ECO:0007669"/>
    <property type="project" value="TreeGrafter"/>
</dbReference>
<dbReference type="SUPFAM" id="SSF75217">
    <property type="entry name" value="alpha/beta knot"/>
    <property type="match status" value="1"/>
</dbReference>
<evidence type="ECO:0000256" key="10">
    <source>
        <dbReference type="PIRNR" id="PIRNR015601"/>
    </source>
</evidence>
<comment type="function">
    <text evidence="8 10">Specifically methylates the N3 position of the uracil ring of uridine 1498 (m3U1498) in 16S rRNA. Acts on the fully assembled 30S ribosomal subunit.</text>
</comment>
<comment type="catalytic activity">
    <reaction evidence="9 10">
        <text>uridine(1498) in 16S rRNA + S-adenosyl-L-methionine = N(3)-methyluridine(1498) in 16S rRNA + S-adenosyl-L-homocysteine + H(+)</text>
        <dbReference type="Rhea" id="RHEA:42920"/>
        <dbReference type="Rhea" id="RHEA-COMP:10283"/>
        <dbReference type="Rhea" id="RHEA-COMP:10284"/>
        <dbReference type="ChEBI" id="CHEBI:15378"/>
        <dbReference type="ChEBI" id="CHEBI:57856"/>
        <dbReference type="ChEBI" id="CHEBI:59789"/>
        <dbReference type="ChEBI" id="CHEBI:65315"/>
        <dbReference type="ChEBI" id="CHEBI:74502"/>
        <dbReference type="EC" id="2.1.1.193"/>
    </reaction>
</comment>
<dbReference type="EMBL" id="JACYFG010000003">
    <property type="protein sequence ID" value="MBD5778250.1"/>
    <property type="molecule type" value="Genomic_DNA"/>
</dbReference>
<evidence type="ECO:0000256" key="5">
    <source>
        <dbReference type="ARBA" id="ARBA00022603"/>
    </source>
</evidence>
<dbReference type="RefSeq" id="WP_191615386.1">
    <property type="nucleotide sequence ID" value="NZ_JACYFG010000003.1"/>
</dbReference>
<keyword evidence="6 10" id="KW-0808">Transferase</keyword>
<sequence length="237" mass="25768">MNIVLFEESELEGVLPSGDERAAHVLKVLRRKVGDDFDVGLVDGPKGKAVVKEILDTGLVLEFSWGEAEPELLPIDLVVGLSRPQTMRKILNEATTLGVRSIRFVTTDRGEPSYAESKLWSSGEWRRHVLAGVAQAFTTRVPQVSWGMSLQQGVAEVAEVSCRLALDNYEGTMRLGKAVAAGGELALAIGSERGWTAKERDLLRGAGWSLVEMGDRVLRTETAVVAAVAVARELMVR</sequence>
<dbReference type="AlphaFoldDB" id="A0A927F6U8"/>
<comment type="subcellular location">
    <subcellularLocation>
        <location evidence="1 10">Cytoplasm</location>
    </subcellularLocation>
</comment>
<dbReference type="InterPro" id="IPR029028">
    <property type="entry name" value="Alpha/beta_knot_MTases"/>
</dbReference>
<evidence type="ECO:0000256" key="2">
    <source>
        <dbReference type="ARBA" id="ARBA00005528"/>
    </source>
</evidence>
<evidence type="ECO:0000256" key="8">
    <source>
        <dbReference type="ARBA" id="ARBA00025699"/>
    </source>
</evidence>
<evidence type="ECO:0000256" key="6">
    <source>
        <dbReference type="ARBA" id="ARBA00022679"/>
    </source>
</evidence>
<keyword evidence="4 10" id="KW-0698">rRNA processing</keyword>
<keyword evidence="13" id="KW-1185">Reference proteome</keyword>
<evidence type="ECO:0000256" key="9">
    <source>
        <dbReference type="ARBA" id="ARBA00047944"/>
    </source>
</evidence>
<dbReference type="PANTHER" id="PTHR30027:SF3">
    <property type="entry name" value="16S RRNA (URACIL(1498)-N(3))-METHYLTRANSFERASE"/>
    <property type="match status" value="1"/>
</dbReference>
<keyword evidence="7 10" id="KW-0949">S-adenosyl-L-methionine</keyword>
<organism evidence="12 13">
    <name type="scientific">Pelagicoccus enzymogenes</name>
    <dbReference type="NCBI Taxonomy" id="2773457"/>
    <lineage>
        <taxon>Bacteria</taxon>
        <taxon>Pseudomonadati</taxon>
        <taxon>Verrucomicrobiota</taxon>
        <taxon>Opitutia</taxon>
        <taxon>Puniceicoccales</taxon>
        <taxon>Pelagicoccaceae</taxon>
        <taxon>Pelagicoccus</taxon>
    </lineage>
</organism>
<dbReference type="InterPro" id="IPR029026">
    <property type="entry name" value="tRNA_m1G_MTases_N"/>
</dbReference>
<dbReference type="InterPro" id="IPR046886">
    <property type="entry name" value="RsmE_MTase_dom"/>
</dbReference>
<dbReference type="Pfam" id="PF04452">
    <property type="entry name" value="Methyltrans_RNA"/>
    <property type="match status" value="1"/>
</dbReference>
<comment type="caution">
    <text evidence="12">The sequence shown here is derived from an EMBL/GenBank/DDBJ whole genome shotgun (WGS) entry which is preliminary data.</text>
</comment>
<dbReference type="Proteomes" id="UP000622317">
    <property type="component" value="Unassembled WGS sequence"/>
</dbReference>
<keyword evidence="5 10" id="KW-0489">Methyltransferase</keyword>
<keyword evidence="3 10" id="KW-0963">Cytoplasm</keyword>
<dbReference type="PIRSF" id="PIRSF015601">
    <property type="entry name" value="MTase_slr0722"/>
    <property type="match status" value="1"/>
</dbReference>
<proteinExistence type="inferred from homology"/>
<comment type="similarity">
    <text evidence="2 10">Belongs to the RNA methyltransferase RsmE family.</text>
</comment>
<dbReference type="NCBIfam" id="TIGR00046">
    <property type="entry name" value="RsmE family RNA methyltransferase"/>
    <property type="match status" value="1"/>
</dbReference>
<accession>A0A927F6U8</accession>
<evidence type="ECO:0000256" key="1">
    <source>
        <dbReference type="ARBA" id="ARBA00004496"/>
    </source>
</evidence>
<protein>
    <recommendedName>
        <fullName evidence="10">Ribosomal RNA small subunit methyltransferase E</fullName>
        <ecNumber evidence="10">2.1.1.193</ecNumber>
    </recommendedName>
</protein>
<evidence type="ECO:0000313" key="13">
    <source>
        <dbReference type="Proteomes" id="UP000622317"/>
    </source>
</evidence>
<evidence type="ECO:0000256" key="4">
    <source>
        <dbReference type="ARBA" id="ARBA00022552"/>
    </source>
</evidence>
<dbReference type="PANTHER" id="PTHR30027">
    <property type="entry name" value="RIBOSOMAL RNA SMALL SUBUNIT METHYLTRANSFERASE E"/>
    <property type="match status" value="1"/>
</dbReference>
<evidence type="ECO:0000313" key="12">
    <source>
        <dbReference type="EMBL" id="MBD5778250.1"/>
    </source>
</evidence>
<evidence type="ECO:0000256" key="7">
    <source>
        <dbReference type="ARBA" id="ARBA00022691"/>
    </source>
</evidence>
<reference evidence="12" key="1">
    <citation type="submission" date="2020-09" db="EMBL/GenBank/DDBJ databases">
        <title>Pelagicoccus enzymogenes sp. nov. with an EPS production, isolated from marine sediment.</title>
        <authorList>
            <person name="Feng X."/>
        </authorList>
    </citation>
    <scope>NUCLEOTIDE SEQUENCE</scope>
    <source>
        <strain evidence="12">NFK12</strain>
    </source>
</reference>
<evidence type="ECO:0000256" key="3">
    <source>
        <dbReference type="ARBA" id="ARBA00022490"/>
    </source>
</evidence>
<dbReference type="GO" id="GO:0070042">
    <property type="term" value="F:rRNA (uridine-N3-)-methyltransferase activity"/>
    <property type="evidence" value="ECO:0007669"/>
    <property type="project" value="TreeGrafter"/>
</dbReference>
<dbReference type="InterPro" id="IPR006700">
    <property type="entry name" value="RsmE"/>
</dbReference>